<dbReference type="Gramene" id="OMO63579">
    <property type="protein sequence ID" value="OMO63579"/>
    <property type="gene ID" value="CCACVL1_22390"/>
</dbReference>
<dbReference type="AlphaFoldDB" id="A0A1R3GZQ6"/>
<evidence type="ECO:0000313" key="1">
    <source>
        <dbReference type="EMBL" id="OMO63579.1"/>
    </source>
</evidence>
<evidence type="ECO:0000313" key="2">
    <source>
        <dbReference type="Proteomes" id="UP000188268"/>
    </source>
</evidence>
<reference evidence="1 2" key="1">
    <citation type="submission" date="2013-09" db="EMBL/GenBank/DDBJ databases">
        <title>Corchorus capsularis genome sequencing.</title>
        <authorList>
            <person name="Alam M."/>
            <person name="Haque M.S."/>
            <person name="Islam M.S."/>
            <person name="Emdad E.M."/>
            <person name="Islam M.M."/>
            <person name="Ahmed B."/>
            <person name="Halim A."/>
            <person name="Hossen Q.M.M."/>
            <person name="Hossain M.Z."/>
            <person name="Ahmed R."/>
            <person name="Khan M.M."/>
            <person name="Islam R."/>
            <person name="Rashid M.M."/>
            <person name="Khan S.A."/>
            <person name="Rahman M.S."/>
            <person name="Alam M."/>
        </authorList>
    </citation>
    <scope>NUCLEOTIDE SEQUENCE [LARGE SCALE GENOMIC DNA]</scope>
    <source>
        <strain evidence="2">cv. CVL-1</strain>
        <tissue evidence="1">Whole seedling</tissue>
    </source>
</reference>
<keyword evidence="2" id="KW-1185">Reference proteome</keyword>
<comment type="caution">
    <text evidence="1">The sequence shown here is derived from an EMBL/GenBank/DDBJ whole genome shotgun (WGS) entry which is preliminary data.</text>
</comment>
<accession>A0A1R3GZQ6</accession>
<dbReference type="EMBL" id="AWWV01012920">
    <property type="protein sequence ID" value="OMO63579.1"/>
    <property type="molecule type" value="Genomic_DNA"/>
</dbReference>
<name>A0A1R3GZQ6_COCAP</name>
<dbReference type="Proteomes" id="UP000188268">
    <property type="component" value="Unassembled WGS sequence"/>
</dbReference>
<protein>
    <submittedName>
        <fullName evidence="1">Uncharacterized protein</fullName>
    </submittedName>
</protein>
<sequence length="37" mass="4331">MEREKTRQLTCCQLTLPPQPLDPIFRLTACRKDKENG</sequence>
<proteinExistence type="predicted"/>
<gene>
    <name evidence="1" type="ORF">CCACVL1_22390</name>
</gene>
<organism evidence="1 2">
    <name type="scientific">Corchorus capsularis</name>
    <name type="common">Jute</name>
    <dbReference type="NCBI Taxonomy" id="210143"/>
    <lineage>
        <taxon>Eukaryota</taxon>
        <taxon>Viridiplantae</taxon>
        <taxon>Streptophyta</taxon>
        <taxon>Embryophyta</taxon>
        <taxon>Tracheophyta</taxon>
        <taxon>Spermatophyta</taxon>
        <taxon>Magnoliopsida</taxon>
        <taxon>eudicotyledons</taxon>
        <taxon>Gunneridae</taxon>
        <taxon>Pentapetalae</taxon>
        <taxon>rosids</taxon>
        <taxon>malvids</taxon>
        <taxon>Malvales</taxon>
        <taxon>Malvaceae</taxon>
        <taxon>Grewioideae</taxon>
        <taxon>Apeibeae</taxon>
        <taxon>Corchorus</taxon>
    </lineage>
</organism>